<dbReference type="GO" id="GO:0033744">
    <property type="term" value="F:L-methionine:thioredoxin-disulfide S-oxidoreductase activity"/>
    <property type="evidence" value="ECO:0007669"/>
    <property type="project" value="RHEA"/>
</dbReference>
<dbReference type="Pfam" id="PF01625">
    <property type="entry name" value="PMSR"/>
    <property type="match status" value="1"/>
</dbReference>
<dbReference type="GO" id="GO:0008113">
    <property type="term" value="F:peptide-methionine (S)-S-oxide reductase activity"/>
    <property type="evidence" value="ECO:0007669"/>
    <property type="project" value="UniProtKB-EC"/>
</dbReference>
<dbReference type="InterPro" id="IPR036509">
    <property type="entry name" value="Met_Sox_Rdtase_MsrA_sf"/>
</dbReference>
<dbReference type="FunFam" id="3.30.1060.10:FF:000006">
    <property type="entry name" value="Peptide methionine sulfoxide reductase"/>
    <property type="match status" value="1"/>
</dbReference>
<comment type="catalytic activity">
    <reaction evidence="5">
        <text>L-methionyl-[protein] + [thioredoxin]-disulfide + H2O = L-methionyl-(S)-S-oxide-[protein] + [thioredoxin]-dithiol</text>
        <dbReference type="Rhea" id="RHEA:14217"/>
        <dbReference type="Rhea" id="RHEA-COMP:10698"/>
        <dbReference type="Rhea" id="RHEA-COMP:10700"/>
        <dbReference type="Rhea" id="RHEA-COMP:12313"/>
        <dbReference type="Rhea" id="RHEA-COMP:12315"/>
        <dbReference type="ChEBI" id="CHEBI:15377"/>
        <dbReference type="ChEBI" id="CHEBI:16044"/>
        <dbReference type="ChEBI" id="CHEBI:29950"/>
        <dbReference type="ChEBI" id="CHEBI:44120"/>
        <dbReference type="ChEBI" id="CHEBI:50058"/>
        <dbReference type="EC" id="1.8.4.11"/>
    </reaction>
</comment>
<dbReference type="PANTHER" id="PTHR43774">
    <property type="entry name" value="PEPTIDE METHIONINE SULFOXIDE REDUCTASE"/>
    <property type="match status" value="1"/>
</dbReference>
<keyword evidence="3 8" id="KW-0560">Oxidoreductase</keyword>
<dbReference type="EMBL" id="PJQD01000048">
    <property type="protein sequence ID" value="POY72626.1"/>
    <property type="molecule type" value="Genomic_DNA"/>
</dbReference>
<dbReference type="Proteomes" id="UP000237144">
    <property type="component" value="Unassembled WGS sequence"/>
</dbReference>
<evidence type="ECO:0000256" key="2">
    <source>
        <dbReference type="ARBA" id="ARBA00012502"/>
    </source>
</evidence>
<gene>
    <name evidence="8" type="ORF">BMF94_4454</name>
</gene>
<dbReference type="AlphaFoldDB" id="A0A2S5B784"/>
<dbReference type="SUPFAM" id="SSF55068">
    <property type="entry name" value="Peptide methionine sulfoxide reductase"/>
    <property type="match status" value="1"/>
</dbReference>
<dbReference type="GO" id="GO:0034599">
    <property type="term" value="P:cellular response to oxidative stress"/>
    <property type="evidence" value="ECO:0007669"/>
    <property type="project" value="UniProtKB-ARBA"/>
</dbReference>
<comment type="catalytic activity">
    <reaction evidence="6">
        <text>[thioredoxin]-disulfide + L-methionine + H2O = L-methionine (S)-S-oxide + [thioredoxin]-dithiol</text>
        <dbReference type="Rhea" id="RHEA:19993"/>
        <dbReference type="Rhea" id="RHEA-COMP:10698"/>
        <dbReference type="Rhea" id="RHEA-COMP:10700"/>
        <dbReference type="ChEBI" id="CHEBI:15377"/>
        <dbReference type="ChEBI" id="CHEBI:29950"/>
        <dbReference type="ChEBI" id="CHEBI:50058"/>
        <dbReference type="ChEBI" id="CHEBI:57844"/>
        <dbReference type="ChEBI" id="CHEBI:58772"/>
        <dbReference type="EC" id="1.8.4.11"/>
    </reaction>
</comment>
<evidence type="ECO:0000313" key="9">
    <source>
        <dbReference type="Proteomes" id="UP000237144"/>
    </source>
</evidence>
<evidence type="ECO:0000256" key="6">
    <source>
        <dbReference type="ARBA" id="ARBA00048782"/>
    </source>
</evidence>
<organism evidence="8 9">
    <name type="scientific">Rhodotorula taiwanensis</name>
    <dbReference type="NCBI Taxonomy" id="741276"/>
    <lineage>
        <taxon>Eukaryota</taxon>
        <taxon>Fungi</taxon>
        <taxon>Dikarya</taxon>
        <taxon>Basidiomycota</taxon>
        <taxon>Pucciniomycotina</taxon>
        <taxon>Microbotryomycetes</taxon>
        <taxon>Sporidiobolales</taxon>
        <taxon>Sporidiobolaceae</taxon>
        <taxon>Rhodotorula</taxon>
    </lineage>
</organism>
<feature type="domain" description="Peptide methionine sulphoxide reductase MsrA" evidence="7">
    <location>
        <begin position="41"/>
        <end position="194"/>
    </location>
</feature>
<dbReference type="EC" id="1.8.4.11" evidence="2"/>
<protein>
    <recommendedName>
        <fullName evidence="2">peptide-methionine (S)-S-oxide reductase</fullName>
        <ecNumber evidence="2">1.8.4.11</ecNumber>
    </recommendedName>
    <alternativeName>
        <fullName evidence="4">Peptide-methionine (S)-S-oxide reductase</fullName>
    </alternativeName>
</protein>
<dbReference type="Gene3D" id="3.30.1060.10">
    <property type="entry name" value="Peptide methionine sulphoxide reductase MsrA"/>
    <property type="match status" value="1"/>
</dbReference>
<reference evidence="8 9" key="1">
    <citation type="journal article" date="2018" name="Front. Microbiol.">
        <title>Prospects for Fungal Bioremediation of Acidic Radioactive Waste Sites: Characterization and Genome Sequence of Rhodotorula taiwanensis MD1149.</title>
        <authorList>
            <person name="Tkavc R."/>
            <person name="Matrosova V.Y."/>
            <person name="Grichenko O.E."/>
            <person name="Gostincar C."/>
            <person name="Volpe R.P."/>
            <person name="Klimenkova P."/>
            <person name="Gaidamakova E.K."/>
            <person name="Zhou C.E."/>
            <person name="Stewart B.J."/>
            <person name="Lyman M.G."/>
            <person name="Malfatti S.A."/>
            <person name="Rubinfeld B."/>
            <person name="Courtot M."/>
            <person name="Singh J."/>
            <person name="Dalgard C.L."/>
            <person name="Hamilton T."/>
            <person name="Frey K.G."/>
            <person name="Gunde-Cimerman N."/>
            <person name="Dugan L."/>
            <person name="Daly M.J."/>
        </authorList>
    </citation>
    <scope>NUCLEOTIDE SEQUENCE [LARGE SCALE GENOMIC DNA]</scope>
    <source>
        <strain evidence="8 9">MD1149</strain>
    </source>
</reference>
<comment type="similarity">
    <text evidence="1">Belongs to the MsrA Met sulfoxide reductase family.</text>
</comment>
<accession>A0A2S5B784</accession>
<dbReference type="InterPro" id="IPR002569">
    <property type="entry name" value="Met_Sox_Rdtase_MsrA_dom"/>
</dbReference>
<dbReference type="STRING" id="741276.A0A2S5B784"/>
<proteinExistence type="inferred from homology"/>
<dbReference type="OrthoDB" id="77405at2759"/>
<comment type="caution">
    <text evidence="8">The sequence shown here is derived from an EMBL/GenBank/DDBJ whole genome shotgun (WGS) entry which is preliminary data.</text>
</comment>
<evidence type="ECO:0000256" key="5">
    <source>
        <dbReference type="ARBA" id="ARBA00047806"/>
    </source>
</evidence>
<evidence type="ECO:0000259" key="7">
    <source>
        <dbReference type="Pfam" id="PF01625"/>
    </source>
</evidence>
<evidence type="ECO:0000256" key="1">
    <source>
        <dbReference type="ARBA" id="ARBA00005591"/>
    </source>
</evidence>
<sequence>MLGHLRSIFTARPIMPYNGPTLATAIAASQNLASSSSKDEARFANGCFWGTEHMFRKHFKDRLIDAKVGYTGGNIDSPSYRQVCTGSTNHAEAVKILFDPSKVSYAELVEFHFRMHDPTQANRQGPDVGTQYRSGIFTLSDEQANIAKKVMSEVQEAHYPDKKIATVIEPAGQWWDAEDYHQEYLHNNPSGYECPSHILHW</sequence>
<keyword evidence="9" id="KW-1185">Reference proteome</keyword>
<name>A0A2S5B784_9BASI</name>
<dbReference type="HAMAP" id="MF_01401">
    <property type="entry name" value="MsrA"/>
    <property type="match status" value="1"/>
</dbReference>
<evidence type="ECO:0000313" key="8">
    <source>
        <dbReference type="EMBL" id="POY72626.1"/>
    </source>
</evidence>
<evidence type="ECO:0000256" key="4">
    <source>
        <dbReference type="ARBA" id="ARBA00030643"/>
    </source>
</evidence>
<dbReference type="NCBIfam" id="TIGR00401">
    <property type="entry name" value="msrA"/>
    <property type="match status" value="1"/>
</dbReference>
<evidence type="ECO:0000256" key="3">
    <source>
        <dbReference type="ARBA" id="ARBA00023002"/>
    </source>
</evidence>
<dbReference type="PANTHER" id="PTHR43774:SF1">
    <property type="entry name" value="PEPTIDE METHIONINE SULFOXIDE REDUCTASE MSRA 2"/>
    <property type="match status" value="1"/>
</dbReference>